<sequence length="216" mass="24002">MGGIDAIARQIEDMILRGEVMPGDRLNELSLSRRLQVSRATLREAVRGLEQLSLLEVVPNRGVLVRQVSVKDALDLYDMRAALFRAAARLAARRAPSEDVAHLREVNQAMCDAAGKRQTTEYYARNLDFHAALMAASGNPPMARAYDQAVKGLHLFRRRALLHPVQLDISLREHEAMLRALEAHDAEAAGEAAERHIMLGRDRMLDTLDHGAPSAR</sequence>
<dbReference type="InterPro" id="IPR011711">
    <property type="entry name" value="GntR_C"/>
</dbReference>
<dbReference type="Proteomes" id="UP001595593">
    <property type="component" value="Unassembled WGS sequence"/>
</dbReference>
<keyword evidence="2" id="KW-0238">DNA-binding</keyword>
<dbReference type="InterPro" id="IPR000524">
    <property type="entry name" value="Tscrpt_reg_HTH_GntR"/>
</dbReference>
<evidence type="ECO:0000313" key="6">
    <source>
        <dbReference type="Proteomes" id="UP001595593"/>
    </source>
</evidence>
<dbReference type="SMART" id="SM00895">
    <property type="entry name" value="FCD"/>
    <property type="match status" value="1"/>
</dbReference>
<feature type="domain" description="HTH gntR-type" evidence="4">
    <location>
        <begin position="1"/>
        <end position="68"/>
    </location>
</feature>
<dbReference type="SMART" id="SM00345">
    <property type="entry name" value="HTH_GNTR"/>
    <property type="match status" value="1"/>
</dbReference>
<dbReference type="InterPro" id="IPR008920">
    <property type="entry name" value="TF_FadR/GntR_C"/>
</dbReference>
<dbReference type="SUPFAM" id="SSF48008">
    <property type="entry name" value="GntR ligand-binding domain-like"/>
    <property type="match status" value="1"/>
</dbReference>
<dbReference type="Gene3D" id="1.20.120.530">
    <property type="entry name" value="GntR ligand-binding domain-like"/>
    <property type="match status" value="1"/>
</dbReference>
<proteinExistence type="predicted"/>
<accession>A0ABV7G666</accession>
<keyword evidence="6" id="KW-1185">Reference proteome</keyword>
<dbReference type="PANTHER" id="PTHR43537">
    <property type="entry name" value="TRANSCRIPTIONAL REGULATOR, GNTR FAMILY"/>
    <property type="match status" value="1"/>
</dbReference>
<dbReference type="InterPro" id="IPR036390">
    <property type="entry name" value="WH_DNA-bd_sf"/>
</dbReference>
<evidence type="ECO:0000256" key="1">
    <source>
        <dbReference type="ARBA" id="ARBA00023015"/>
    </source>
</evidence>
<organism evidence="5 6">
    <name type="scientific">Teichococcus globiformis</name>
    <dbReference type="NCBI Taxonomy" id="2307229"/>
    <lineage>
        <taxon>Bacteria</taxon>
        <taxon>Pseudomonadati</taxon>
        <taxon>Pseudomonadota</taxon>
        <taxon>Alphaproteobacteria</taxon>
        <taxon>Acetobacterales</taxon>
        <taxon>Roseomonadaceae</taxon>
        <taxon>Roseomonas</taxon>
    </lineage>
</organism>
<keyword evidence="3" id="KW-0804">Transcription</keyword>
<keyword evidence="1" id="KW-0805">Transcription regulation</keyword>
<dbReference type="Gene3D" id="1.10.10.10">
    <property type="entry name" value="Winged helix-like DNA-binding domain superfamily/Winged helix DNA-binding domain"/>
    <property type="match status" value="1"/>
</dbReference>
<evidence type="ECO:0000313" key="5">
    <source>
        <dbReference type="EMBL" id="MFC3127363.1"/>
    </source>
</evidence>
<dbReference type="PROSITE" id="PS50949">
    <property type="entry name" value="HTH_GNTR"/>
    <property type="match status" value="1"/>
</dbReference>
<dbReference type="SUPFAM" id="SSF46785">
    <property type="entry name" value="Winged helix' DNA-binding domain"/>
    <property type="match status" value="1"/>
</dbReference>
<dbReference type="Pfam" id="PF07729">
    <property type="entry name" value="FCD"/>
    <property type="match status" value="1"/>
</dbReference>
<evidence type="ECO:0000256" key="2">
    <source>
        <dbReference type="ARBA" id="ARBA00023125"/>
    </source>
</evidence>
<dbReference type="InterPro" id="IPR036388">
    <property type="entry name" value="WH-like_DNA-bd_sf"/>
</dbReference>
<protein>
    <submittedName>
        <fullName evidence="5">GntR family transcriptional regulator</fullName>
    </submittedName>
</protein>
<evidence type="ECO:0000259" key="4">
    <source>
        <dbReference type="PROSITE" id="PS50949"/>
    </source>
</evidence>
<gene>
    <name evidence="5" type="ORF">ACFOD4_20055</name>
</gene>
<dbReference type="PANTHER" id="PTHR43537:SF24">
    <property type="entry name" value="GLUCONATE OPERON TRANSCRIPTIONAL REPRESSOR"/>
    <property type="match status" value="1"/>
</dbReference>
<dbReference type="CDD" id="cd07377">
    <property type="entry name" value="WHTH_GntR"/>
    <property type="match status" value="1"/>
</dbReference>
<evidence type="ECO:0000256" key="3">
    <source>
        <dbReference type="ARBA" id="ARBA00023163"/>
    </source>
</evidence>
<comment type="caution">
    <text evidence="5">The sequence shown here is derived from an EMBL/GenBank/DDBJ whole genome shotgun (WGS) entry which is preliminary data.</text>
</comment>
<dbReference type="EMBL" id="JBHRTN010000026">
    <property type="protein sequence ID" value="MFC3127363.1"/>
    <property type="molecule type" value="Genomic_DNA"/>
</dbReference>
<dbReference type="Pfam" id="PF00392">
    <property type="entry name" value="GntR"/>
    <property type="match status" value="1"/>
</dbReference>
<dbReference type="RefSeq" id="WP_379599359.1">
    <property type="nucleotide sequence ID" value="NZ_JBHRTN010000026.1"/>
</dbReference>
<name>A0ABV7G666_9PROT</name>
<reference evidence="6" key="1">
    <citation type="journal article" date="2019" name="Int. J. Syst. Evol. Microbiol.">
        <title>The Global Catalogue of Microorganisms (GCM) 10K type strain sequencing project: providing services to taxonomists for standard genome sequencing and annotation.</title>
        <authorList>
            <consortium name="The Broad Institute Genomics Platform"/>
            <consortium name="The Broad Institute Genome Sequencing Center for Infectious Disease"/>
            <person name="Wu L."/>
            <person name="Ma J."/>
        </authorList>
    </citation>
    <scope>NUCLEOTIDE SEQUENCE [LARGE SCALE GENOMIC DNA]</scope>
    <source>
        <strain evidence="6">KCTC 52094</strain>
    </source>
</reference>